<dbReference type="EMBL" id="CM042053">
    <property type="protein sequence ID" value="KAI3715049.1"/>
    <property type="molecule type" value="Genomic_DNA"/>
</dbReference>
<gene>
    <name evidence="1" type="ORF">L6452_22015</name>
</gene>
<accession>A0ACB9AXT9</accession>
<reference evidence="2" key="1">
    <citation type="journal article" date="2022" name="Mol. Ecol. Resour.">
        <title>The genomes of chicory, endive, great burdock and yacon provide insights into Asteraceae palaeo-polyploidization history and plant inulin production.</title>
        <authorList>
            <person name="Fan W."/>
            <person name="Wang S."/>
            <person name="Wang H."/>
            <person name="Wang A."/>
            <person name="Jiang F."/>
            <person name="Liu H."/>
            <person name="Zhao H."/>
            <person name="Xu D."/>
            <person name="Zhang Y."/>
        </authorList>
    </citation>
    <scope>NUCLEOTIDE SEQUENCE [LARGE SCALE GENOMIC DNA]</scope>
    <source>
        <strain evidence="2">cv. Niubang</strain>
    </source>
</reference>
<sequence length="88" mass="9733">MLFRNQRFCVLRPELITAFCQMDLVAMSGKFDHTFVGFIVIRCCWELMELKKGTLNLKIVGLLGILSLGLLVGLAFALAETVGLIVGD</sequence>
<name>A0ACB9AXT9_ARCLA</name>
<comment type="caution">
    <text evidence="1">The sequence shown here is derived from an EMBL/GenBank/DDBJ whole genome shotgun (WGS) entry which is preliminary data.</text>
</comment>
<organism evidence="1 2">
    <name type="scientific">Arctium lappa</name>
    <name type="common">Greater burdock</name>
    <name type="synonym">Lappa major</name>
    <dbReference type="NCBI Taxonomy" id="4217"/>
    <lineage>
        <taxon>Eukaryota</taxon>
        <taxon>Viridiplantae</taxon>
        <taxon>Streptophyta</taxon>
        <taxon>Embryophyta</taxon>
        <taxon>Tracheophyta</taxon>
        <taxon>Spermatophyta</taxon>
        <taxon>Magnoliopsida</taxon>
        <taxon>eudicotyledons</taxon>
        <taxon>Gunneridae</taxon>
        <taxon>Pentapetalae</taxon>
        <taxon>asterids</taxon>
        <taxon>campanulids</taxon>
        <taxon>Asterales</taxon>
        <taxon>Asteraceae</taxon>
        <taxon>Carduoideae</taxon>
        <taxon>Cardueae</taxon>
        <taxon>Arctiinae</taxon>
        <taxon>Arctium</taxon>
    </lineage>
</organism>
<dbReference type="Proteomes" id="UP001055879">
    <property type="component" value="Linkage Group LG07"/>
</dbReference>
<evidence type="ECO:0000313" key="1">
    <source>
        <dbReference type="EMBL" id="KAI3715049.1"/>
    </source>
</evidence>
<proteinExistence type="predicted"/>
<protein>
    <submittedName>
        <fullName evidence="1">Uncharacterized protein</fullName>
    </submittedName>
</protein>
<evidence type="ECO:0000313" key="2">
    <source>
        <dbReference type="Proteomes" id="UP001055879"/>
    </source>
</evidence>
<keyword evidence="2" id="KW-1185">Reference proteome</keyword>
<reference evidence="1 2" key="2">
    <citation type="journal article" date="2022" name="Mol. Ecol. Resour.">
        <title>The genomes of chicory, endive, great burdock and yacon provide insights into Asteraceae paleo-polyploidization history and plant inulin production.</title>
        <authorList>
            <person name="Fan W."/>
            <person name="Wang S."/>
            <person name="Wang H."/>
            <person name="Wang A."/>
            <person name="Jiang F."/>
            <person name="Liu H."/>
            <person name="Zhao H."/>
            <person name="Xu D."/>
            <person name="Zhang Y."/>
        </authorList>
    </citation>
    <scope>NUCLEOTIDE SEQUENCE [LARGE SCALE GENOMIC DNA]</scope>
    <source>
        <strain evidence="2">cv. Niubang</strain>
    </source>
</reference>